<dbReference type="EMBL" id="PEKT02000010">
    <property type="protein sequence ID" value="PIS48536.1"/>
    <property type="molecule type" value="Genomic_DNA"/>
</dbReference>
<dbReference type="VEuPathDB" id="FungiDB:QG37_01457"/>
<dbReference type="GO" id="GO:0003735">
    <property type="term" value="F:structural constituent of ribosome"/>
    <property type="evidence" value="ECO:0007669"/>
    <property type="project" value="InterPro"/>
</dbReference>
<evidence type="ECO:0000313" key="8">
    <source>
        <dbReference type="Proteomes" id="UP000230249"/>
    </source>
</evidence>
<evidence type="ECO:0000256" key="3">
    <source>
        <dbReference type="ARBA" id="ARBA00023274"/>
    </source>
</evidence>
<dbReference type="Proteomes" id="UP000230249">
    <property type="component" value="Unassembled WGS sequence"/>
</dbReference>
<dbReference type="InterPro" id="IPR023573">
    <property type="entry name" value="Ribosomal_eL20_dom"/>
</dbReference>
<evidence type="ECO:0000259" key="5">
    <source>
        <dbReference type="Pfam" id="PF04116"/>
    </source>
</evidence>
<dbReference type="InterPro" id="IPR006694">
    <property type="entry name" value="Fatty_acid_hydroxylase"/>
</dbReference>
<evidence type="ECO:0000259" key="4">
    <source>
        <dbReference type="Pfam" id="PF01775"/>
    </source>
</evidence>
<dbReference type="EMBL" id="PEKT03000004">
    <property type="protein sequence ID" value="KAK8439628.1"/>
    <property type="molecule type" value="Genomic_DNA"/>
</dbReference>
<dbReference type="Pfam" id="PF01775">
    <property type="entry name" value="Ribosomal_L18A"/>
    <property type="match status" value="1"/>
</dbReference>
<dbReference type="GO" id="GO:0016491">
    <property type="term" value="F:oxidoreductase activity"/>
    <property type="evidence" value="ECO:0007669"/>
    <property type="project" value="InterPro"/>
</dbReference>
<evidence type="ECO:0000313" key="7">
    <source>
        <dbReference type="EMBL" id="PIS48536.1"/>
    </source>
</evidence>
<dbReference type="AlphaFoldDB" id="A0A2H0ZD52"/>
<dbReference type="VEuPathDB" id="FungiDB:CJJ09_002337"/>
<gene>
    <name evidence="7" type="ORF">B9J08_005230</name>
    <name evidence="6" type="ORF">B9J08_04113</name>
</gene>
<feature type="domain" description="Large ribosomal subunit protein eL20" evidence="4">
    <location>
        <begin position="260"/>
        <end position="382"/>
    </location>
</feature>
<evidence type="ECO:0000256" key="2">
    <source>
        <dbReference type="ARBA" id="ARBA00022980"/>
    </source>
</evidence>
<protein>
    <submittedName>
        <fullName evidence="7">60S ribosomal protein L20-A</fullName>
    </submittedName>
</protein>
<dbReference type="InterPro" id="IPR021138">
    <property type="entry name" value="Ribosomal_eL20_eukaryotes"/>
</dbReference>
<dbReference type="GO" id="GO:0005506">
    <property type="term" value="F:iron ion binding"/>
    <property type="evidence" value="ECO:0007669"/>
    <property type="project" value="InterPro"/>
</dbReference>
<reference evidence="6" key="4">
    <citation type="submission" date="2024-03" db="EMBL/GenBank/DDBJ databases">
        <title>Improved genome assembly of Candida auris strain B8441 and annotation of B11205.</title>
        <authorList>
            <person name="Cauldron N.C."/>
            <person name="Shea T."/>
            <person name="Cuomo C.A."/>
        </authorList>
    </citation>
    <scope>NUCLEOTIDE SEQUENCE</scope>
    <source>
        <strain evidence="6">B8441</strain>
    </source>
</reference>
<keyword evidence="2 7" id="KW-0689">Ribosomal protein</keyword>
<dbReference type="GO" id="GO:0005840">
    <property type="term" value="C:ribosome"/>
    <property type="evidence" value="ECO:0007669"/>
    <property type="project" value="UniProtKB-KW"/>
</dbReference>
<dbReference type="VEuPathDB" id="FungiDB:CJI96_0004016"/>
<comment type="caution">
    <text evidence="7">The sequence shown here is derived from an EMBL/GenBank/DDBJ whole genome shotgun (WGS) entry which is preliminary data.</text>
</comment>
<dbReference type="VEuPathDB" id="FungiDB:CJI97_000367"/>
<proteinExistence type="inferred from homology"/>
<dbReference type="FunFam" id="3.10.20.10:FF:000002">
    <property type="entry name" value="60S ribosomal protein L18a"/>
    <property type="match status" value="1"/>
</dbReference>
<dbReference type="VEuPathDB" id="FungiDB:CJI96_0001089"/>
<dbReference type="VEuPathDB" id="FungiDB:CJJ09_004126"/>
<dbReference type="GO" id="GO:1990904">
    <property type="term" value="C:ribonucleoprotein complex"/>
    <property type="evidence" value="ECO:0007669"/>
    <property type="project" value="UniProtKB-KW"/>
</dbReference>
<dbReference type="InterPro" id="IPR028877">
    <property type="entry name" value="Ribosomal_eL20"/>
</dbReference>
<dbReference type="VEuPathDB" id="FungiDB:CJJ07_001877"/>
<evidence type="ECO:0000313" key="6">
    <source>
        <dbReference type="EMBL" id="KAK8439628.1"/>
    </source>
</evidence>
<organism evidence="7">
    <name type="scientific">Candidozyma auris</name>
    <name type="common">Yeast</name>
    <name type="synonym">Candida auris</name>
    <dbReference type="NCBI Taxonomy" id="498019"/>
    <lineage>
        <taxon>Eukaryota</taxon>
        <taxon>Fungi</taxon>
        <taxon>Dikarya</taxon>
        <taxon>Ascomycota</taxon>
        <taxon>Saccharomycotina</taxon>
        <taxon>Pichiomycetes</taxon>
        <taxon>Metschnikowiaceae</taxon>
        <taxon>Candidozyma</taxon>
    </lineage>
</organism>
<keyword evidence="8" id="KW-1185">Reference proteome</keyword>
<dbReference type="SUPFAM" id="SSF160374">
    <property type="entry name" value="RplX-like"/>
    <property type="match status" value="1"/>
</dbReference>
<dbReference type="FunFam" id="3.10.20.10:FF:000001">
    <property type="entry name" value="60S ribosomal protein L18a"/>
    <property type="match status" value="1"/>
</dbReference>
<dbReference type="VEuPathDB" id="FungiDB:QG37_01458"/>
<comment type="similarity">
    <text evidence="1">Belongs to the eukaryotic ribosomal protein eL20 family.</text>
</comment>
<dbReference type="STRING" id="498019.A0A2H0ZD52"/>
<dbReference type="VEuPathDB" id="FungiDB:B9J08_005230"/>
<dbReference type="PANTHER" id="PTHR10052">
    <property type="entry name" value="60S RIBOSOMAL PROTEIN L18A"/>
    <property type="match status" value="1"/>
</dbReference>
<name>A0A2H0ZD52_CANAR</name>
<accession>A0A2H0ZD52</accession>
<reference evidence="6 8" key="3">
    <citation type="journal article" date="2018" name="Nat. Commun.">
        <title>Genomic insights into multidrug-resistance, mating and virulence in Candida auris and related emerging species.</title>
        <authorList>
            <person name="Munoz J.F."/>
            <person name="Gade L."/>
            <person name="Chow N.A."/>
            <person name="Loparev V.N."/>
            <person name="Juieng P."/>
            <person name="Berkow E.L."/>
            <person name="Farrer R.A."/>
            <person name="Litvintseva A.P."/>
            <person name="Cuomo C.A."/>
        </authorList>
    </citation>
    <scope>GENOME REANNOTATION</scope>
    <source>
        <strain evidence="6 8">B8441</strain>
    </source>
</reference>
<reference evidence="7 8" key="1">
    <citation type="journal article" date="2017" name="Clin. Infect. Dis.">
        <title>Simultaneous emergence of multidrug-resistant Candida auris on 3 continents confirmed by whole-genome sequencing and epidemiological analyses.</title>
        <authorList>
            <person name="Lockhart S.R."/>
            <person name="Etienne K.A."/>
            <person name="Vallabhaneni S."/>
            <person name="Farooqi J."/>
            <person name="Chowdhary A."/>
            <person name="Govender N.P."/>
            <person name="Colombo A.L."/>
            <person name="Calvo B."/>
            <person name="Cuomo C.A."/>
            <person name="Desjardins C.A."/>
            <person name="Berkow E.L."/>
            <person name="Castanheira M."/>
            <person name="Magobo R.E."/>
            <person name="Jabeen K."/>
            <person name="Asghar R.J."/>
            <person name="Meis J.F."/>
            <person name="Jackson B."/>
            <person name="Chiller T."/>
            <person name="Litvintseva A.P."/>
        </authorList>
    </citation>
    <scope>NUCLEOTIDE SEQUENCE [LARGE SCALE GENOMIC DNA]</scope>
    <source>
        <strain evidence="7 8">B8441</strain>
    </source>
</reference>
<dbReference type="VEuPathDB" id="FungiDB:CJI97_005312"/>
<sequence length="428" mass="50233">MFNTTYSSIDLPIARNGSSIFQVYDALQSNFTVRGRELNILEKLWMTWYVYMENDILATGLLFFVVHEISYFGRCIPWMVVDMIPFFRRWKIQPDKVPTAQEQWECFKAVLKSHFLVEALPIWLFHPLCSSLKISIGVPFPSTSVMISQIILFFICEDFWHYCAHRLFHYGWFYKNIHKQHHKYAAPFGFTAEYAHPVEVMSLGIGTVGFPILYAYIAKSQGNALPELHLFTITCWIISRLFQAVDSHSGTTSNSKMSRLNEYQIIGRRLPTEAVPEPKLFRMRIFAPNAVVAKSRYWYFLQKLYKVKKASGEIVALNVIADSTPTKVKTYGIWIRYESRSGIHNMYKEYRDVTRVGAVETMYQDLAARHRARFRNIHILKVVELKKTEDVKRQYVKQYLAKDLKFPLPHRVQKSKKLYEFKAPTTFY</sequence>
<evidence type="ECO:0000256" key="1">
    <source>
        <dbReference type="ARBA" id="ARBA00009362"/>
    </source>
</evidence>
<keyword evidence="3" id="KW-0687">Ribonucleoprotein</keyword>
<dbReference type="HAMAP" id="MF_00273">
    <property type="entry name" value="Ribosomal_eL20"/>
    <property type="match status" value="1"/>
</dbReference>
<dbReference type="Pfam" id="PF04116">
    <property type="entry name" value="FA_hydroxylase"/>
    <property type="match status" value="1"/>
</dbReference>
<dbReference type="GO" id="GO:0006412">
    <property type="term" value="P:translation"/>
    <property type="evidence" value="ECO:0007669"/>
    <property type="project" value="InterPro"/>
</dbReference>
<dbReference type="GO" id="GO:0008610">
    <property type="term" value="P:lipid biosynthetic process"/>
    <property type="evidence" value="ECO:0007669"/>
    <property type="project" value="InterPro"/>
</dbReference>
<dbReference type="Gene3D" id="3.10.20.10">
    <property type="match status" value="2"/>
</dbReference>
<reference evidence="7" key="2">
    <citation type="submission" date="2017-11" db="EMBL/GenBank/DDBJ databases">
        <title>Candida auris genome assembly and annotation.</title>
        <authorList>
            <person name="Munoz J.F."/>
            <person name="Gade L.G."/>
            <person name="Chow N.A."/>
            <person name="Litvintseva A.P."/>
            <person name="Loparev V.N."/>
            <person name="Cuomo C.A."/>
        </authorList>
    </citation>
    <scope>NUCLEOTIDE SEQUENCE</scope>
    <source>
        <strain evidence="7">B8441</strain>
    </source>
</reference>
<feature type="domain" description="Fatty acid hydroxylase" evidence="5">
    <location>
        <begin position="151"/>
        <end position="256"/>
    </location>
</feature>